<dbReference type="RefSeq" id="WP_307106698.1">
    <property type="nucleotide sequence ID" value="NZ_JAUTAS010000001.1"/>
</dbReference>
<dbReference type="InterPro" id="IPR002060">
    <property type="entry name" value="Squ/phyt_synthse"/>
</dbReference>
<accession>A0AAP5AH59</accession>
<dbReference type="AlphaFoldDB" id="A0AAP5AH59"/>
<dbReference type="SUPFAM" id="SSF48576">
    <property type="entry name" value="Terpenoid synthases"/>
    <property type="match status" value="1"/>
</dbReference>
<proteinExistence type="predicted"/>
<name>A0AAP5AH59_9GAMM</name>
<gene>
    <name evidence="1" type="ORF">QE424_001290</name>
</gene>
<organism evidence="1 2">
    <name type="scientific">Stenotrophomonas rhizophila</name>
    <dbReference type="NCBI Taxonomy" id="216778"/>
    <lineage>
        <taxon>Bacteria</taxon>
        <taxon>Pseudomonadati</taxon>
        <taxon>Pseudomonadota</taxon>
        <taxon>Gammaproteobacteria</taxon>
        <taxon>Lysobacterales</taxon>
        <taxon>Lysobacteraceae</taxon>
        <taxon>Stenotrophomonas</taxon>
    </lineage>
</organism>
<evidence type="ECO:0000313" key="2">
    <source>
        <dbReference type="Proteomes" id="UP001226084"/>
    </source>
</evidence>
<reference evidence="1" key="1">
    <citation type="submission" date="2023-07" db="EMBL/GenBank/DDBJ databases">
        <title>Functional and genomic diversity of the sorghum phyllosphere microbiome.</title>
        <authorList>
            <person name="Shade A."/>
        </authorList>
    </citation>
    <scope>NUCLEOTIDE SEQUENCE</scope>
    <source>
        <strain evidence="1">SORGH_AS_0457</strain>
    </source>
</reference>
<evidence type="ECO:0008006" key="3">
    <source>
        <dbReference type="Google" id="ProtNLM"/>
    </source>
</evidence>
<comment type="caution">
    <text evidence="1">The sequence shown here is derived from an EMBL/GenBank/DDBJ whole genome shotgun (WGS) entry which is preliminary data.</text>
</comment>
<dbReference type="Proteomes" id="UP001226084">
    <property type="component" value="Unassembled WGS sequence"/>
</dbReference>
<dbReference type="InterPro" id="IPR008949">
    <property type="entry name" value="Isoprenoid_synthase_dom_sf"/>
</dbReference>
<sequence length="235" mass="26046">MTTSTALDSFLDKWRTRWPEWQVAEPFIAESQRTLVVAWFALLQEFDDILNIAGDPMPADAKLAWWGEELRSWAAQRSRHPLGRVLEPVRAPWGELAAALPDLIEARAVPVDPAHAQRALQAYGAAVAAVEAVMFATPARGDVATPVVLQTLAQRLHEAGVAAVPRSLLAQADGDATQRWAQQLVRQWPARVAGPRPRRLYASLARARQQAWSQGRELKATPVCTLLRTWWAARG</sequence>
<dbReference type="EMBL" id="JAUTAS010000001">
    <property type="protein sequence ID" value="MDQ1108131.1"/>
    <property type="molecule type" value="Genomic_DNA"/>
</dbReference>
<evidence type="ECO:0000313" key="1">
    <source>
        <dbReference type="EMBL" id="MDQ1108131.1"/>
    </source>
</evidence>
<protein>
    <recommendedName>
        <fullName evidence="3">Phytoene/squalene synthase family protein</fullName>
    </recommendedName>
</protein>
<dbReference type="Pfam" id="PF00494">
    <property type="entry name" value="SQS_PSY"/>
    <property type="match status" value="1"/>
</dbReference>